<dbReference type="EMBL" id="UINC01074174">
    <property type="protein sequence ID" value="SVC11114.1"/>
    <property type="molecule type" value="Genomic_DNA"/>
</dbReference>
<dbReference type="SUPFAM" id="SSF69349">
    <property type="entry name" value="Phage fibre proteins"/>
    <property type="match status" value="1"/>
</dbReference>
<feature type="non-terminal residue" evidence="2">
    <location>
        <position position="1"/>
    </location>
</feature>
<proteinExistence type="predicted"/>
<protein>
    <submittedName>
        <fullName evidence="2">Uncharacterized protein</fullName>
    </submittedName>
</protein>
<name>A0A382JFM7_9ZZZZ</name>
<evidence type="ECO:0000313" key="2">
    <source>
        <dbReference type="EMBL" id="SVC11114.1"/>
    </source>
</evidence>
<dbReference type="AlphaFoldDB" id="A0A382JFM7"/>
<evidence type="ECO:0000256" key="1">
    <source>
        <dbReference type="SAM" id="MobiDB-lite"/>
    </source>
</evidence>
<sequence>DPVDPVSTAITDKNWDEPSSKYNSKYPYNTVNESESGHVTEIDDTPGAERLVRRHRTGTFEEIYPDGSRVVKVVKKDYEMVLSEKNLHIAKKGKDDTGDFNITVDGDLNIKVGGSLRFDVKNQVRVKTAGVGPLGAIVLQAGIEKDIGALGTAPILVNGVALGTNTGMPIMHGAGAPMVVPAPLPVVTAPDMSAGIPEKNVRQIMKQLGSTAAAKPIALDPKQFDDLVTESEMAKLKEPKFDDGGELIVPELTDAEIEASELYDPETQTAWEKALVSDVIKPSKAGTKYKIASLGIIPDEKWKELGATSTKLGSEFTYNGTPLDHTFYSTGGIGTVSTTRGKPEVWKQAVQMPIPSIPPPDTLPWKDRMKQHFDEATGKVVFDIHINDLLRISSRGMLLSILKPIFDEINSAAQYTLEEVLHFLTPADLDKLIERLSLGT</sequence>
<feature type="non-terminal residue" evidence="2">
    <location>
        <position position="440"/>
    </location>
</feature>
<reference evidence="2" key="1">
    <citation type="submission" date="2018-05" db="EMBL/GenBank/DDBJ databases">
        <authorList>
            <person name="Lanie J.A."/>
            <person name="Ng W.-L."/>
            <person name="Kazmierczak K.M."/>
            <person name="Andrzejewski T.M."/>
            <person name="Davidsen T.M."/>
            <person name="Wayne K.J."/>
            <person name="Tettelin H."/>
            <person name="Glass J.I."/>
            <person name="Rusch D."/>
            <person name="Podicherti R."/>
            <person name="Tsui H.-C.T."/>
            <person name="Winkler M.E."/>
        </authorList>
    </citation>
    <scope>NUCLEOTIDE SEQUENCE</scope>
</reference>
<gene>
    <name evidence="2" type="ORF">METZ01_LOCUS263968</name>
</gene>
<accession>A0A382JFM7</accession>
<feature type="region of interest" description="Disordered" evidence="1">
    <location>
        <begin position="1"/>
        <end position="20"/>
    </location>
</feature>
<organism evidence="2">
    <name type="scientific">marine metagenome</name>
    <dbReference type="NCBI Taxonomy" id="408172"/>
    <lineage>
        <taxon>unclassified sequences</taxon>
        <taxon>metagenomes</taxon>
        <taxon>ecological metagenomes</taxon>
    </lineage>
</organism>
<dbReference type="Gene3D" id="3.10.450.190">
    <property type="match status" value="1"/>
</dbReference>